<keyword evidence="2 6" id="KW-0560">Oxidoreductase</keyword>
<dbReference type="Pfam" id="PF00067">
    <property type="entry name" value="p450"/>
    <property type="match status" value="1"/>
</dbReference>
<dbReference type="InParanoid" id="A0A1X2HIQ4"/>
<dbReference type="GO" id="GO:0016705">
    <property type="term" value="F:oxidoreductase activity, acting on paired donors, with incorporation or reduction of molecular oxygen"/>
    <property type="evidence" value="ECO:0007669"/>
    <property type="project" value="InterPro"/>
</dbReference>
<reference evidence="8 9" key="1">
    <citation type="submission" date="2016-07" db="EMBL/GenBank/DDBJ databases">
        <title>Pervasive Adenine N6-methylation of Active Genes in Fungi.</title>
        <authorList>
            <consortium name="DOE Joint Genome Institute"/>
            <person name="Mondo S.J."/>
            <person name="Dannebaum R.O."/>
            <person name="Kuo R.C."/>
            <person name="Labutti K."/>
            <person name="Haridas S."/>
            <person name="Kuo A."/>
            <person name="Salamov A."/>
            <person name="Ahrendt S.R."/>
            <person name="Lipzen A."/>
            <person name="Sullivan W."/>
            <person name="Andreopoulos W.B."/>
            <person name="Clum A."/>
            <person name="Lindquist E."/>
            <person name="Daum C."/>
            <person name="Ramamoorthy G.K."/>
            <person name="Gryganskyi A."/>
            <person name="Culley D."/>
            <person name="Magnuson J.K."/>
            <person name="James T.Y."/>
            <person name="O'Malley M.A."/>
            <person name="Stajich J.E."/>
            <person name="Spatafora J.W."/>
            <person name="Visel A."/>
            <person name="Grigoriev I.V."/>
        </authorList>
    </citation>
    <scope>NUCLEOTIDE SEQUENCE [LARGE SCALE GENOMIC DNA]</scope>
    <source>
        <strain evidence="8 9">NRRL 2496</strain>
    </source>
</reference>
<dbReference type="Gene3D" id="1.10.630.10">
    <property type="entry name" value="Cytochrome P450"/>
    <property type="match status" value="1"/>
</dbReference>
<dbReference type="GO" id="GO:0004497">
    <property type="term" value="F:monooxygenase activity"/>
    <property type="evidence" value="ECO:0007669"/>
    <property type="project" value="UniProtKB-KW"/>
</dbReference>
<keyword evidence="1 5" id="KW-0479">Metal-binding</keyword>
<protein>
    <submittedName>
        <fullName evidence="8">Cytochrome P450</fullName>
    </submittedName>
</protein>
<dbReference type="PRINTS" id="PR00463">
    <property type="entry name" value="EP450I"/>
</dbReference>
<dbReference type="Proteomes" id="UP000242180">
    <property type="component" value="Unassembled WGS sequence"/>
</dbReference>
<comment type="caution">
    <text evidence="8">The sequence shown here is derived from an EMBL/GenBank/DDBJ whole genome shotgun (WGS) entry which is preliminary data.</text>
</comment>
<feature type="chain" id="PRO_5013072473" evidence="7">
    <location>
        <begin position="28"/>
        <end position="490"/>
    </location>
</feature>
<evidence type="ECO:0000256" key="4">
    <source>
        <dbReference type="ARBA" id="ARBA00023033"/>
    </source>
</evidence>
<dbReference type="CDD" id="cd00302">
    <property type="entry name" value="cytochrome_P450"/>
    <property type="match status" value="1"/>
</dbReference>
<keyword evidence="7" id="KW-0732">Signal</keyword>
<organism evidence="8 9">
    <name type="scientific">Syncephalastrum racemosum</name>
    <name type="common">Filamentous fungus</name>
    <dbReference type="NCBI Taxonomy" id="13706"/>
    <lineage>
        <taxon>Eukaryota</taxon>
        <taxon>Fungi</taxon>
        <taxon>Fungi incertae sedis</taxon>
        <taxon>Mucoromycota</taxon>
        <taxon>Mucoromycotina</taxon>
        <taxon>Mucoromycetes</taxon>
        <taxon>Mucorales</taxon>
        <taxon>Syncephalastraceae</taxon>
        <taxon>Syncephalastrum</taxon>
    </lineage>
</organism>
<gene>
    <name evidence="8" type="ORF">BCR43DRAFT_455294</name>
</gene>
<dbReference type="InterPro" id="IPR017972">
    <property type="entry name" value="Cyt_P450_CS"/>
</dbReference>
<dbReference type="GO" id="GO:0005506">
    <property type="term" value="F:iron ion binding"/>
    <property type="evidence" value="ECO:0007669"/>
    <property type="project" value="InterPro"/>
</dbReference>
<dbReference type="PANTHER" id="PTHR46300:SF2">
    <property type="entry name" value="CYTOCHROME P450 MONOOXYGENASE ALNH-RELATED"/>
    <property type="match status" value="1"/>
</dbReference>
<keyword evidence="5 6" id="KW-0349">Heme</keyword>
<accession>A0A1X2HIQ4</accession>
<evidence type="ECO:0000256" key="2">
    <source>
        <dbReference type="ARBA" id="ARBA00023002"/>
    </source>
</evidence>
<comment type="similarity">
    <text evidence="6">Belongs to the cytochrome P450 family.</text>
</comment>
<evidence type="ECO:0000313" key="8">
    <source>
        <dbReference type="EMBL" id="ORY98928.1"/>
    </source>
</evidence>
<feature type="signal peptide" evidence="7">
    <location>
        <begin position="1"/>
        <end position="27"/>
    </location>
</feature>
<dbReference type="EMBL" id="MCGN01000003">
    <property type="protein sequence ID" value="ORY98928.1"/>
    <property type="molecule type" value="Genomic_DNA"/>
</dbReference>
<dbReference type="AlphaFoldDB" id="A0A1X2HIQ4"/>
<dbReference type="STRING" id="13706.A0A1X2HIQ4"/>
<keyword evidence="9" id="KW-1185">Reference proteome</keyword>
<keyword evidence="3 5" id="KW-0408">Iron</keyword>
<feature type="binding site" description="axial binding residue" evidence="5">
    <location>
        <position position="433"/>
    </location>
    <ligand>
        <name>heme</name>
        <dbReference type="ChEBI" id="CHEBI:30413"/>
    </ligand>
    <ligandPart>
        <name>Fe</name>
        <dbReference type="ChEBI" id="CHEBI:18248"/>
    </ligandPart>
</feature>
<keyword evidence="4 6" id="KW-0503">Monooxygenase</keyword>
<dbReference type="InterPro" id="IPR001128">
    <property type="entry name" value="Cyt_P450"/>
</dbReference>
<dbReference type="PROSITE" id="PS00086">
    <property type="entry name" value="CYTOCHROME_P450"/>
    <property type="match status" value="1"/>
</dbReference>
<dbReference type="InterPro" id="IPR002401">
    <property type="entry name" value="Cyt_P450_E_grp-I"/>
</dbReference>
<evidence type="ECO:0000256" key="5">
    <source>
        <dbReference type="PIRSR" id="PIRSR602401-1"/>
    </source>
</evidence>
<dbReference type="InterPro" id="IPR050364">
    <property type="entry name" value="Cytochrome_P450_fung"/>
</dbReference>
<comment type="cofactor">
    <cofactor evidence="5">
        <name>heme</name>
        <dbReference type="ChEBI" id="CHEBI:30413"/>
    </cofactor>
</comment>
<name>A0A1X2HIQ4_SYNRA</name>
<proteinExistence type="inferred from homology"/>
<evidence type="ECO:0000256" key="7">
    <source>
        <dbReference type="SAM" id="SignalP"/>
    </source>
</evidence>
<dbReference type="InterPro" id="IPR036396">
    <property type="entry name" value="Cyt_P450_sf"/>
</dbReference>
<evidence type="ECO:0000313" key="9">
    <source>
        <dbReference type="Proteomes" id="UP000242180"/>
    </source>
</evidence>
<evidence type="ECO:0000256" key="3">
    <source>
        <dbReference type="ARBA" id="ARBA00023004"/>
    </source>
</evidence>
<dbReference type="PANTHER" id="PTHR46300">
    <property type="entry name" value="P450, PUTATIVE (EUROFUNG)-RELATED-RELATED"/>
    <property type="match status" value="1"/>
</dbReference>
<sequence>MGSALSTFLTIAATYIVTDLIQNYVWANRKADGTAKARWPASPKKLPFFFNGYQDFRSKGCKALTAWSKSDGLQSLFSVQLVKKRIIVLNQGSLVRKAFVELDQCNSSRPAPPGDLVENVMTDMGKTVFSAPFELYWSRLRRGIHKNQQEQLVNLNSMIRHFVDGLCERIQKQVESGTATIEAGLLRQWTDRLALEGILFMVVGATQVDSDKLDTIISLHHEVESMQSDAWYDRYAAFVPLARTVATLVRGSKPIVRVRNKLLDLILGLRNEDFNTLEEIEPSKNDPNPEQLTPDQIALNLMHLTLHGYTFLSAALFALIQRVASLSDLQAQLLHHPELVRATVAETLRCHPPATLWSHTSRVDHEFENWRVDEGTQLVVNLDRIHFDPATYPDPHRFDPTRFLKQNNNNSILDDKTAPATDHLAFGAGRRACLGKAASQQIMAQTLAGLVSAFKMKGGNADTSVEKPGNVFAWTGRSVVIGTTVEFSRR</sequence>
<dbReference type="SUPFAM" id="SSF48264">
    <property type="entry name" value="Cytochrome P450"/>
    <property type="match status" value="1"/>
</dbReference>
<dbReference type="OMA" id="SIWSWIG"/>
<dbReference type="OrthoDB" id="1470350at2759"/>
<dbReference type="GO" id="GO:0020037">
    <property type="term" value="F:heme binding"/>
    <property type="evidence" value="ECO:0007669"/>
    <property type="project" value="InterPro"/>
</dbReference>
<evidence type="ECO:0000256" key="6">
    <source>
        <dbReference type="RuleBase" id="RU000461"/>
    </source>
</evidence>
<evidence type="ECO:0000256" key="1">
    <source>
        <dbReference type="ARBA" id="ARBA00022723"/>
    </source>
</evidence>